<evidence type="ECO:0000313" key="3">
    <source>
        <dbReference type="Proteomes" id="UP000312594"/>
    </source>
</evidence>
<evidence type="ECO:0000259" key="1">
    <source>
        <dbReference type="Pfam" id="PF04230"/>
    </source>
</evidence>
<dbReference type="AlphaFoldDB" id="A0A5C5CB57"/>
<name>A0A5C5CB57_EGGLN</name>
<dbReference type="RefSeq" id="WP_139911969.1">
    <property type="nucleotide sequence ID" value="NZ_VEVP01000001.1"/>
</dbReference>
<comment type="caution">
    <text evidence="2">The sequence shown here is derived from an EMBL/GenBank/DDBJ whole genome shotgun (WGS) entry which is preliminary data.</text>
</comment>
<sequence>MKIGILTHYNVSSHGAYLQLYAMSRILQERGHEPFVLTYRKNFDFAEEDEAKKFQIGPASISYYIRKYLFDAGLRNSFFQMRKHRELEAFGRRTFSYAPYAKSDMDAAIIGADEVFSLQYGVNYMMYGHGVAAKSVFTYAPSFGQTDLERIERFHVGPLIAAGLASMQGLSVRDEGSAAVVEQLCDIKPRIVCDPALLYDFDREREKFASGKQRKPYALVYAYTTNMNEPHIVESIKAYARTRGLELVSIEGYHSWCDKNVVCDPVDMLAWFSSASAVITDTFHGTISSVITHAPLALFTRPTNTVKLGSLVNQLGLEEILVTEERDVGEVLSRPFSYERVEEKISAIRTEGMSYLDSQLDACERLLR</sequence>
<dbReference type="Pfam" id="PF04230">
    <property type="entry name" value="PS_pyruv_trans"/>
    <property type="match status" value="1"/>
</dbReference>
<reference evidence="2 3" key="1">
    <citation type="journal article" date="2005" name="Appl. Environ. Microbiol.">
        <title>Intestinal bacterial communities that produce active estrogen-like compounds enterodiol and enterolactone in humans.</title>
        <authorList>
            <person name="Clavel T."/>
            <person name="Henderson G."/>
            <person name="Alpert C.A."/>
            <person name="Philippe C."/>
            <person name="Rigottier-Gois L."/>
            <person name="Dore J."/>
            <person name="Blaut M."/>
        </authorList>
    </citation>
    <scope>NUCLEOTIDE SEQUENCE [LARGE SCALE GENOMIC DNA]</scope>
    <source>
        <strain evidence="2 3">SECO-MT75m2</strain>
    </source>
</reference>
<gene>
    <name evidence="2" type="ORF">FIC87_00800</name>
</gene>
<protein>
    <submittedName>
        <fullName evidence="2">Polysaccharide pyruvyl transferase family protein</fullName>
    </submittedName>
</protein>
<dbReference type="InterPro" id="IPR007345">
    <property type="entry name" value="Polysacch_pyruvyl_Trfase"/>
</dbReference>
<organism evidence="2 3">
    <name type="scientific">Eggerthella lenta</name>
    <name type="common">Eubacterium lentum</name>
    <dbReference type="NCBI Taxonomy" id="84112"/>
    <lineage>
        <taxon>Bacteria</taxon>
        <taxon>Bacillati</taxon>
        <taxon>Actinomycetota</taxon>
        <taxon>Coriobacteriia</taxon>
        <taxon>Eggerthellales</taxon>
        <taxon>Eggerthellaceae</taxon>
        <taxon>Eggerthella</taxon>
    </lineage>
</organism>
<feature type="domain" description="Polysaccharide pyruvyl transferase" evidence="1">
    <location>
        <begin position="15"/>
        <end position="299"/>
    </location>
</feature>
<accession>A0A5C5CB57</accession>
<keyword evidence="2" id="KW-0808">Transferase</keyword>
<dbReference type="EMBL" id="VEVP01000001">
    <property type="protein sequence ID" value="TNU96259.1"/>
    <property type="molecule type" value="Genomic_DNA"/>
</dbReference>
<dbReference type="GO" id="GO:0016740">
    <property type="term" value="F:transferase activity"/>
    <property type="evidence" value="ECO:0007669"/>
    <property type="project" value="UniProtKB-KW"/>
</dbReference>
<dbReference type="Proteomes" id="UP000312594">
    <property type="component" value="Unassembled WGS sequence"/>
</dbReference>
<proteinExistence type="predicted"/>
<evidence type="ECO:0000313" key="2">
    <source>
        <dbReference type="EMBL" id="TNU96259.1"/>
    </source>
</evidence>